<proteinExistence type="predicted"/>
<dbReference type="Gene3D" id="2.60.120.10">
    <property type="entry name" value="Jelly Rolls"/>
    <property type="match status" value="1"/>
</dbReference>
<reference evidence="2" key="1">
    <citation type="journal article" date="2014" name="Int. J. Syst. Evol. Microbiol.">
        <title>Complete genome sequence of Corynebacterium casei LMG S-19264T (=DSM 44701T), isolated from a smear-ripened cheese.</title>
        <authorList>
            <consortium name="US DOE Joint Genome Institute (JGI-PGF)"/>
            <person name="Walter F."/>
            <person name="Albersmeier A."/>
            <person name="Kalinowski J."/>
            <person name="Ruckert C."/>
        </authorList>
    </citation>
    <scope>NUCLEOTIDE SEQUENCE</scope>
    <source>
        <strain evidence="2">KCTC 32437</strain>
    </source>
</reference>
<comment type="caution">
    <text evidence="2">The sequence shown here is derived from an EMBL/GenBank/DDBJ whole genome shotgun (WGS) entry which is preliminary data.</text>
</comment>
<dbReference type="SUPFAM" id="SSF51182">
    <property type="entry name" value="RmlC-like cupins"/>
    <property type="match status" value="1"/>
</dbReference>
<evidence type="ECO:0000313" key="3">
    <source>
        <dbReference type="Proteomes" id="UP000646579"/>
    </source>
</evidence>
<dbReference type="RefSeq" id="WP_189427005.1">
    <property type="nucleotide sequence ID" value="NZ_BMZE01000004.1"/>
</dbReference>
<dbReference type="InterPro" id="IPR039935">
    <property type="entry name" value="YML079W-like"/>
</dbReference>
<keyword evidence="3" id="KW-1185">Reference proteome</keyword>
<name>A0A918SCH2_9HYPH</name>
<dbReference type="PANTHER" id="PTHR33387:SF3">
    <property type="entry name" value="DUF985 DOMAIN-CONTAINING PROTEIN"/>
    <property type="match status" value="1"/>
</dbReference>
<dbReference type="InterPro" id="IPR011051">
    <property type="entry name" value="RmlC_Cupin_sf"/>
</dbReference>
<evidence type="ECO:0000313" key="2">
    <source>
        <dbReference type="EMBL" id="GHA35387.1"/>
    </source>
</evidence>
<dbReference type="CDD" id="cd06121">
    <property type="entry name" value="cupin_YML079wp"/>
    <property type="match status" value="1"/>
</dbReference>
<dbReference type="EMBL" id="BMZE01000004">
    <property type="protein sequence ID" value="GHA35387.1"/>
    <property type="molecule type" value="Genomic_DNA"/>
</dbReference>
<sequence length="143" mass="16103">MTAQLTAHDVIFTLQMQQHPEGGWYVETFADEKAETGRSHSTAIYYLLEAGQVSHWHRVDSAEVWHWYKGAPLELKTSDGVTVETRVLGATLEVDERPQAVVPRWTWQSARSLGEWTLVGCTVAPGFRFSDFELAPKDWSPGA</sequence>
<dbReference type="Proteomes" id="UP000646579">
    <property type="component" value="Unassembled WGS sequence"/>
</dbReference>
<evidence type="ECO:0000259" key="1">
    <source>
        <dbReference type="Pfam" id="PF06172"/>
    </source>
</evidence>
<gene>
    <name evidence="2" type="ORF">GCM10007989_34160</name>
</gene>
<dbReference type="AlphaFoldDB" id="A0A918SCH2"/>
<reference evidence="2" key="2">
    <citation type="submission" date="2020-09" db="EMBL/GenBank/DDBJ databases">
        <authorList>
            <person name="Sun Q."/>
            <person name="Kim S."/>
        </authorList>
    </citation>
    <scope>NUCLEOTIDE SEQUENCE</scope>
    <source>
        <strain evidence="2">KCTC 32437</strain>
    </source>
</reference>
<feature type="domain" description="DUF985" evidence="1">
    <location>
        <begin position="9"/>
        <end position="135"/>
    </location>
</feature>
<dbReference type="PANTHER" id="PTHR33387">
    <property type="entry name" value="RMLC-LIKE JELLY ROLL FOLD PROTEIN"/>
    <property type="match status" value="1"/>
</dbReference>
<dbReference type="InterPro" id="IPR009327">
    <property type="entry name" value="Cupin_DUF985"/>
</dbReference>
<accession>A0A918SCH2</accession>
<protein>
    <submittedName>
        <fullName evidence="2">Cupin</fullName>
    </submittedName>
</protein>
<dbReference type="InterPro" id="IPR014710">
    <property type="entry name" value="RmlC-like_jellyroll"/>
</dbReference>
<organism evidence="2 3">
    <name type="scientific">Devosia pacifica</name>
    <dbReference type="NCBI Taxonomy" id="1335967"/>
    <lineage>
        <taxon>Bacteria</taxon>
        <taxon>Pseudomonadati</taxon>
        <taxon>Pseudomonadota</taxon>
        <taxon>Alphaproteobacteria</taxon>
        <taxon>Hyphomicrobiales</taxon>
        <taxon>Devosiaceae</taxon>
        <taxon>Devosia</taxon>
    </lineage>
</organism>
<dbReference type="Pfam" id="PF06172">
    <property type="entry name" value="Cupin_5"/>
    <property type="match status" value="1"/>
</dbReference>